<evidence type="ECO:0000313" key="4">
    <source>
        <dbReference type="Proteomes" id="UP000299102"/>
    </source>
</evidence>
<feature type="compositionally biased region" description="Polar residues" evidence="1">
    <location>
        <begin position="104"/>
        <end position="117"/>
    </location>
</feature>
<name>A0A4C1TC44_EUMVA</name>
<keyword evidence="2" id="KW-0812">Transmembrane</keyword>
<comment type="caution">
    <text evidence="3">The sequence shown here is derived from an EMBL/GenBank/DDBJ whole genome shotgun (WGS) entry which is preliminary data.</text>
</comment>
<gene>
    <name evidence="3" type="ORF">EVAR_95108_1</name>
</gene>
<protein>
    <submittedName>
        <fullName evidence="3">Uncharacterized protein</fullName>
    </submittedName>
</protein>
<sequence length="136" mass="14968">MLLRAGLRPTRALLPGLRTQFVFMRIKPTLLLTIVYIGHIYIFTISSIHEVIRNSRSRAAGRRDARRLGGSVRCTHAGRATKVSRIRRQRMVATTGGDKGRGQRSATSPRRNGSNGPAGNRLCGPGRGRRPQAQGK</sequence>
<reference evidence="3 4" key="1">
    <citation type="journal article" date="2019" name="Commun. Biol.">
        <title>The bagworm genome reveals a unique fibroin gene that provides high tensile strength.</title>
        <authorList>
            <person name="Kono N."/>
            <person name="Nakamura H."/>
            <person name="Ohtoshi R."/>
            <person name="Tomita M."/>
            <person name="Numata K."/>
            <person name="Arakawa K."/>
        </authorList>
    </citation>
    <scope>NUCLEOTIDE SEQUENCE [LARGE SCALE GENOMIC DNA]</scope>
</reference>
<organism evidence="3 4">
    <name type="scientific">Eumeta variegata</name>
    <name type="common">Bagworm moth</name>
    <name type="synonym">Eumeta japonica</name>
    <dbReference type="NCBI Taxonomy" id="151549"/>
    <lineage>
        <taxon>Eukaryota</taxon>
        <taxon>Metazoa</taxon>
        <taxon>Ecdysozoa</taxon>
        <taxon>Arthropoda</taxon>
        <taxon>Hexapoda</taxon>
        <taxon>Insecta</taxon>
        <taxon>Pterygota</taxon>
        <taxon>Neoptera</taxon>
        <taxon>Endopterygota</taxon>
        <taxon>Lepidoptera</taxon>
        <taxon>Glossata</taxon>
        <taxon>Ditrysia</taxon>
        <taxon>Tineoidea</taxon>
        <taxon>Psychidae</taxon>
        <taxon>Oiketicinae</taxon>
        <taxon>Eumeta</taxon>
    </lineage>
</organism>
<dbReference type="EMBL" id="BGZK01004938">
    <property type="protein sequence ID" value="GBP11704.1"/>
    <property type="molecule type" value="Genomic_DNA"/>
</dbReference>
<feature type="transmembrane region" description="Helical" evidence="2">
    <location>
        <begin position="30"/>
        <end position="52"/>
    </location>
</feature>
<feature type="region of interest" description="Disordered" evidence="1">
    <location>
        <begin position="56"/>
        <end position="136"/>
    </location>
</feature>
<evidence type="ECO:0000256" key="2">
    <source>
        <dbReference type="SAM" id="Phobius"/>
    </source>
</evidence>
<dbReference type="Proteomes" id="UP000299102">
    <property type="component" value="Unassembled WGS sequence"/>
</dbReference>
<keyword evidence="2" id="KW-0472">Membrane</keyword>
<keyword evidence="4" id="KW-1185">Reference proteome</keyword>
<evidence type="ECO:0000256" key="1">
    <source>
        <dbReference type="SAM" id="MobiDB-lite"/>
    </source>
</evidence>
<proteinExistence type="predicted"/>
<evidence type="ECO:0000313" key="3">
    <source>
        <dbReference type="EMBL" id="GBP11704.1"/>
    </source>
</evidence>
<dbReference type="AlphaFoldDB" id="A0A4C1TC44"/>
<keyword evidence="2" id="KW-1133">Transmembrane helix</keyword>
<accession>A0A4C1TC44</accession>